<dbReference type="Pfam" id="PF00359">
    <property type="entry name" value="PTS_EIIA_2"/>
    <property type="match status" value="1"/>
</dbReference>
<dbReference type="Gene3D" id="3.40.930.10">
    <property type="entry name" value="Mannitol-specific EII, Chain A"/>
    <property type="match status" value="1"/>
</dbReference>
<dbReference type="SUPFAM" id="SSF52794">
    <property type="entry name" value="PTS system IIB component-like"/>
    <property type="match status" value="1"/>
</dbReference>
<dbReference type="SUPFAM" id="SSF63520">
    <property type="entry name" value="PTS-regulatory domain, PRD"/>
    <property type="match status" value="2"/>
</dbReference>
<organism evidence="9 10">
    <name type="scientific">Oenococcus oeni AWRIB429</name>
    <dbReference type="NCBI Taxonomy" id="655225"/>
    <lineage>
        <taxon>Bacteria</taxon>
        <taxon>Bacillati</taxon>
        <taxon>Bacillota</taxon>
        <taxon>Bacilli</taxon>
        <taxon>Lactobacillales</taxon>
        <taxon>Lactobacillaceae</taxon>
        <taxon>Oenococcus</taxon>
    </lineage>
</organism>
<evidence type="ECO:0000256" key="4">
    <source>
        <dbReference type="ARBA" id="ARBA00023159"/>
    </source>
</evidence>
<keyword evidence="1" id="KW-0808">Transferase</keyword>
<keyword evidence="2" id="KW-0677">Repeat</keyword>
<dbReference type="AlphaFoldDB" id="D3LAZ2"/>
<dbReference type="Pfam" id="PF05043">
    <property type="entry name" value="Mga"/>
    <property type="match status" value="1"/>
</dbReference>
<comment type="caution">
    <text evidence="9">The sequence shown here is derived from an EMBL/GenBank/DDBJ whole genome shotgun (WGS) entry which is preliminary data.</text>
</comment>
<dbReference type="InterPro" id="IPR011608">
    <property type="entry name" value="PRD"/>
</dbReference>
<evidence type="ECO:0000313" key="9">
    <source>
        <dbReference type="EMBL" id="EFD87947.1"/>
    </source>
</evidence>
<feature type="domain" description="PTS EIIB type-2" evidence="7">
    <location>
        <begin position="406"/>
        <end position="495"/>
    </location>
</feature>
<dbReference type="InterPro" id="IPR036388">
    <property type="entry name" value="WH-like_DNA-bd_sf"/>
</dbReference>
<keyword evidence="4" id="KW-0010">Activator</keyword>
<dbReference type="PROSITE" id="PS51099">
    <property type="entry name" value="PTS_EIIB_TYPE_2"/>
    <property type="match status" value="1"/>
</dbReference>
<dbReference type="Gene3D" id="1.10.10.10">
    <property type="entry name" value="Winged helix-like DNA-binding domain superfamily/Winged helix DNA-binding domain"/>
    <property type="match status" value="2"/>
</dbReference>
<evidence type="ECO:0000313" key="10">
    <source>
        <dbReference type="Proteomes" id="UP000003075"/>
    </source>
</evidence>
<evidence type="ECO:0000259" key="6">
    <source>
        <dbReference type="PROSITE" id="PS51094"/>
    </source>
</evidence>
<evidence type="ECO:0000256" key="5">
    <source>
        <dbReference type="ARBA" id="ARBA00023163"/>
    </source>
</evidence>
<proteinExistence type="predicted"/>
<dbReference type="PROSITE" id="PS51094">
    <property type="entry name" value="PTS_EIIA_TYPE_2"/>
    <property type="match status" value="1"/>
</dbReference>
<dbReference type="InterPro" id="IPR036634">
    <property type="entry name" value="PRD_sf"/>
</dbReference>
<dbReference type="InterPro" id="IPR036095">
    <property type="entry name" value="PTS_EIIB-like_sf"/>
</dbReference>
<keyword evidence="3" id="KW-0805">Transcription regulation</keyword>
<dbReference type="SUPFAM" id="SSF55804">
    <property type="entry name" value="Phoshotransferase/anion transport protein"/>
    <property type="match status" value="1"/>
</dbReference>
<accession>D3LAZ2</accession>
<dbReference type="CDD" id="cd05568">
    <property type="entry name" value="PTS_IIB_bgl_like"/>
    <property type="match status" value="1"/>
</dbReference>
<evidence type="ECO:0000256" key="1">
    <source>
        <dbReference type="ARBA" id="ARBA00022679"/>
    </source>
</evidence>
<dbReference type="GO" id="GO:0006355">
    <property type="term" value="P:regulation of DNA-templated transcription"/>
    <property type="evidence" value="ECO:0007669"/>
    <property type="project" value="InterPro"/>
</dbReference>
<evidence type="ECO:0000259" key="8">
    <source>
        <dbReference type="PROSITE" id="PS51372"/>
    </source>
</evidence>
<feature type="domain" description="PTS EIIA type-2" evidence="6">
    <location>
        <begin position="503"/>
        <end position="642"/>
    </location>
</feature>
<dbReference type="Pfam" id="PF00874">
    <property type="entry name" value="PRD"/>
    <property type="match status" value="2"/>
</dbReference>
<dbReference type="InterPro" id="IPR002178">
    <property type="entry name" value="PTS_EIIA_type-2_dom"/>
</dbReference>
<dbReference type="GO" id="GO:0009401">
    <property type="term" value="P:phosphoenolpyruvate-dependent sugar phosphotransferase system"/>
    <property type="evidence" value="ECO:0007669"/>
    <property type="project" value="InterPro"/>
</dbReference>
<dbReference type="OrthoDB" id="3175596at2"/>
<evidence type="ECO:0000259" key="7">
    <source>
        <dbReference type="PROSITE" id="PS51099"/>
    </source>
</evidence>
<dbReference type="PROSITE" id="PS51372">
    <property type="entry name" value="PRD_2"/>
    <property type="match status" value="2"/>
</dbReference>
<dbReference type="InterPro" id="IPR013011">
    <property type="entry name" value="PTS_EIIB_2"/>
</dbReference>
<dbReference type="EMBL" id="ACSE01000028">
    <property type="protein sequence ID" value="EFD87947.1"/>
    <property type="molecule type" value="Genomic_DNA"/>
</dbReference>
<protein>
    <submittedName>
        <fullName evidence="9">Uncharacterized protein</fullName>
    </submittedName>
</protein>
<dbReference type="InterPro" id="IPR007737">
    <property type="entry name" value="Mga_HTH"/>
</dbReference>
<dbReference type="PANTHER" id="PTHR30185:SF13">
    <property type="entry name" value="LICABCH OPERON REGULATOR-RELATED"/>
    <property type="match status" value="1"/>
</dbReference>
<keyword evidence="5" id="KW-0804">Transcription</keyword>
<evidence type="ECO:0000256" key="2">
    <source>
        <dbReference type="ARBA" id="ARBA00022737"/>
    </source>
</evidence>
<dbReference type="InterPro" id="IPR016152">
    <property type="entry name" value="PTrfase/Anion_transptr"/>
</dbReference>
<sequence length="646" mass="73810">MNNLNARQLAIVKTLLNVDKTTANRLAYEFGVSAKTIYHDLQILRPVLAESFLTIKVQPRIGISLQGNTENAQGLIKNVLQHQPIPDKDQDRIIFILTKLLQTDDFYKISTFAQELFISVKTVEGNIKQLSKYLAAYHIKIERRAREGVCLRAGEDQKRKMLFLLLNNYWNDNWSADYADPEDAIRYQGIQSNSLLSDSTVHQLIPLVNKFAVKRKIKLSDYSFQSLVIHLAIVIQRVKKGNVISSNTYLLQDIGQQQLNNAEFLTKMIEQKFDIHFPSSEIAYIQIHLIAAIAGQVNLNLKQDYEEISLPLQKLLSDFGSDQELLSGLTIHLQSTIERLKLNATIANPYTKSIKQNYTQAFDKALQIGNYYAKLYDIQMNDDEISYFALYLEAYLERRRMHLQKINIGIVCSTGLGSAQLLAAKVRKEFPQFNIIGIWSLQDLKHQHLENIDLIISKIQIQINGVHTVVVSPLLRNNEIDFIKHAIHKRYRGQQNPHEAFLSLIDPKLTIAKSSLTEWPQLLDMMGQKLIAYNYAISGVVQSAIQREEQSYTSFGGYAVPHASPELIKRPAIMVCTLDNPIDWGDNAVSIVFFLAMTKNINQKKIDLIFDDFYGIVHNQQTLNSLVKCTSNDELFNKIEEAINKW</sequence>
<feature type="domain" description="PRD" evidence="8">
    <location>
        <begin position="192"/>
        <end position="295"/>
    </location>
</feature>
<dbReference type="GO" id="GO:0008982">
    <property type="term" value="F:protein-N(PI)-phosphohistidine-sugar phosphotransferase activity"/>
    <property type="evidence" value="ECO:0007669"/>
    <property type="project" value="InterPro"/>
</dbReference>
<dbReference type="Gene3D" id="3.40.50.2300">
    <property type="match status" value="1"/>
</dbReference>
<reference evidence="9 10" key="1">
    <citation type="journal article" date="2010" name="Appl. Microbiol. Biotechnol.">
        <title>Genotypic diversity in Oenococcus oeni by high-density microarray comparative genome hybridization and whole genome sequencing.</title>
        <authorList>
            <person name="Borneman A.R."/>
            <person name="Bartowsky E.J."/>
            <person name="McCarthy J."/>
            <person name="Chambers P.J."/>
        </authorList>
    </citation>
    <scope>NUCLEOTIDE SEQUENCE [LARGE SCALE GENOMIC DNA]</scope>
    <source>
        <strain evidence="9 10">AWRIB429</strain>
    </source>
</reference>
<dbReference type="PANTHER" id="PTHR30185">
    <property type="entry name" value="CRYPTIC BETA-GLUCOSIDE BGL OPERON ANTITERMINATOR"/>
    <property type="match status" value="1"/>
</dbReference>
<feature type="domain" description="PRD" evidence="8">
    <location>
        <begin position="296"/>
        <end position="402"/>
    </location>
</feature>
<dbReference type="RefSeq" id="WP_002819298.1">
    <property type="nucleotide sequence ID" value="NZ_ACSE01000028.1"/>
</dbReference>
<dbReference type="InterPro" id="IPR050661">
    <property type="entry name" value="BglG_antiterminators"/>
</dbReference>
<dbReference type="GeneID" id="75066408"/>
<evidence type="ECO:0000256" key="3">
    <source>
        <dbReference type="ARBA" id="ARBA00023015"/>
    </source>
</evidence>
<dbReference type="Proteomes" id="UP000003075">
    <property type="component" value="Unassembled WGS sequence"/>
</dbReference>
<dbReference type="Gene3D" id="1.10.1790.10">
    <property type="entry name" value="PRD domain"/>
    <property type="match status" value="2"/>
</dbReference>
<gene>
    <name evidence="9" type="ORF">AWRIB429_1522</name>
</gene>
<name>D3LAZ2_OENOE</name>